<proteinExistence type="predicted"/>
<evidence type="ECO:0000313" key="1">
    <source>
        <dbReference type="EMBL" id="CAH0539699.1"/>
    </source>
</evidence>
<dbReference type="EMBL" id="CAKLDM010000002">
    <property type="protein sequence ID" value="CAH0539699.1"/>
    <property type="molecule type" value="Genomic_DNA"/>
</dbReference>
<reference evidence="1" key="1">
    <citation type="submission" date="2021-11" db="EMBL/GenBank/DDBJ databases">
        <authorList>
            <person name="Rodrigo-Torres L."/>
            <person name="Arahal R. D."/>
            <person name="Lucena T."/>
        </authorList>
    </citation>
    <scope>NUCLEOTIDE SEQUENCE</scope>
    <source>
        <strain evidence="1">CECT 7928</strain>
    </source>
</reference>
<keyword evidence="2" id="KW-1185">Reference proteome</keyword>
<gene>
    <name evidence="1" type="ORF">VMF7928_02376</name>
</gene>
<comment type="caution">
    <text evidence="1">The sequence shown here is derived from an EMBL/GenBank/DDBJ whole genome shotgun (WGS) entry which is preliminary data.</text>
</comment>
<protein>
    <submittedName>
        <fullName evidence="1">Uncharacterized protein</fullName>
    </submittedName>
</protein>
<name>A0ABN8E501_9VIBR</name>
<dbReference type="RefSeq" id="WP_237361676.1">
    <property type="nucleotide sequence ID" value="NZ_CAKLDM010000002.1"/>
</dbReference>
<organism evidence="1 2">
    <name type="scientific">Vibrio marisflavi CECT 7928</name>
    <dbReference type="NCBI Taxonomy" id="634439"/>
    <lineage>
        <taxon>Bacteria</taxon>
        <taxon>Pseudomonadati</taxon>
        <taxon>Pseudomonadota</taxon>
        <taxon>Gammaproteobacteria</taxon>
        <taxon>Vibrionales</taxon>
        <taxon>Vibrionaceae</taxon>
        <taxon>Vibrio</taxon>
    </lineage>
</organism>
<sequence length="295" mass="34055">MYVNMSLINTRLELVSALGEAGFSDNDKLRAGRNSSGDYIIYRSGDSKILDNGNIIVRSRNREQRQRIEGVYNLIYPFLSPEQRMAINNHRDKEKGFFTISRRNIKKSLTPKKIHSALKCIKIASGHHRTTYIDTDLGFGYKIAKQKYLNKAAKMSNEDLRLNEIYNSDMFYNGRYKQRGQVQVVNNIGSIETSEGITRFILFKNAEKLSEGEKIPMSAVTMLQNMGFNPIDLKPSNFVKVKFNGRYDYIPIDAKYIGRTELHAIGRSNSIRSKTVRRERRGRDMYHGKYIDKNN</sequence>
<dbReference type="Proteomes" id="UP000838748">
    <property type="component" value="Unassembled WGS sequence"/>
</dbReference>
<accession>A0ABN8E501</accession>
<evidence type="ECO:0000313" key="2">
    <source>
        <dbReference type="Proteomes" id="UP000838748"/>
    </source>
</evidence>